<dbReference type="InterPro" id="IPR004843">
    <property type="entry name" value="Calcineurin-like_PHP"/>
</dbReference>
<dbReference type="Proteomes" id="UP000018296">
    <property type="component" value="Unassembled WGS sequence"/>
</dbReference>
<dbReference type="OrthoDB" id="384253at2"/>
<dbReference type="STRING" id="1395513.P343_15950"/>
<dbReference type="SUPFAM" id="SSF56300">
    <property type="entry name" value="Metallo-dependent phosphatases"/>
    <property type="match status" value="1"/>
</dbReference>
<dbReference type="eggNOG" id="COG0639">
    <property type="taxonomic scope" value="Bacteria"/>
</dbReference>
<proteinExistence type="predicted"/>
<organism evidence="2 3">
    <name type="scientific">Sporolactobacillus laevolacticus DSM 442</name>
    <dbReference type="NCBI Taxonomy" id="1395513"/>
    <lineage>
        <taxon>Bacteria</taxon>
        <taxon>Bacillati</taxon>
        <taxon>Bacillota</taxon>
        <taxon>Bacilli</taxon>
        <taxon>Bacillales</taxon>
        <taxon>Sporolactobacillaceae</taxon>
        <taxon>Sporolactobacillus</taxon>
    </lineage>
</organism>
<dbReference type="InterPro" id="IPR050126">
    <property type="entry name" value="Ap4A_hydrolase"/>
</dbReference>
<protein>
    <submittedName>
        <fullName evidence="2">Ser/Thr phosphatase</fullName>
    </submittedName>
</protein>
<gene>
    <name evidence="2" type="ORF">P343_15950</name>
</gene>
<sequence>MSQIYKKLTRRPRILAISDIHGHLGGLKLLLKVASYSPKSDQLYLLGDYIDEPADTWQTLNEIEHLCLQGAAAIPGNKELEWLADQEHQETKHPAYYFVQGLPLYIKSKDYLFVHAGIRPGIKMKDQTAKDCTTIREPFLFTDPHKKRTIIFGHTPTYRLGSAPGQIWHGEGKIDIDTGAKHNVRLTLVDLTNRLAYSCSTAPERRYGSLRINEW</sequence>
<dbReference type="EMBL" id="AWTC01000019">
    <property type="protein sequence ID" value="EST10694.1"/>
    <property type="molecule type" value="Genomic_DNA"/>
</dbReference>
<dbReference type="PANTHER" id="PTHR42850:SF4">
    <property type="entry name" value="ZINC-DEPENDENT ENDOPOLYPHOSPHATASE"/>
    <property type="match status" value="1"/>
</dbReference>
<feature type="domain" description="Calcineurin-like phosphoesterase" evidence="1">
    <location>
        <begin position="13"/>
        <end position="170"/>
    </location>
</feature>
<dbReference type="InterPro" id="IPR029052">
    <property type="entry name" value="Metallo-depent_PP-like"/>
</dbReference>
<dbReference type="Gene3D" id="3.60.21.10">
    <property type="match status" value="1"/>
</dbReference>
<comment type="caution">
    <text evidence="2">The sequence shown here is derived from an EMBL/GenBank/DDBJ whole genome shotgun (WGS) entry which is preliminary data.</text>
</comment>
<dbReference type="RefSeq" id="WP_023511403.1">
    <property type="nucleotide sequence ID" value="NZ_AWTC01000019.1"/>
</dbReference>
<evidence type="ECO:0000313" key="3">
    <source>
        <dbReference type="Proteomes" id="UP000018296"/>
    </source>
</evidence>
<dbReference type="GO" id="GO:0110154">
    <property type="term" value="P:RNA decapping"/>
    <property type="evidence" value="ECO:0007669"/>
    <property type="project" value="TreeGrafter"/>
</dbReference>
<evidence type="ECO:0000313" key="2">
    <source>
        <dbReference type="EMBL" id="EST10694.1"/>
    </source>
</evidence>
<dbReference type="GO" id="GO:0005737">
    <property type="term" value="C:cytoplasm"/>
    <property type="evidence" value="ECO:0007669"/>
    <property type="project" value="TreeGrafter"/>
</dbReference>
<dbReference type="Pfam" id="PF00149">
    <property type="entry name" value="Metallophos"/>
    <property type="match status" value="1"/>
</dbReference>
<dbReference type="AlphaFoldDB" id="V6J1S1"/>
<dbReference type="GO" id="GO:0008803">
    <property type="term" value="F:bis(5'-nucleosyl)-tetraphosphatase (symmetrical) activity"/>
    <property type="evidence" value="ECO:0007669"/>
    <property type="project" value="TreeGrafter"/>
</dbReference>
<reference evidence="2 3" key="1">
    <citation type="journal article" date="2013" name="Genome Announc.">
        <title>Genome Sequence of Sporolactobacillus laevolacticus DSM442, an Efficient Polymer-Grade D-Lactate Producer from Agricultural Waste Cottonseed as a Nitrogen Source.</title>
        <authorList>
            <person name="Wang H."/>
            <person name="Wang L."/>
            <person name="Ju J."/>
            <person name="Yu B."/>
            <person name="Ma Y."/>
        </authorList>
    </citation>
    <scope>NUCLEOTIDE SEQUENCE [LARGE SCALE GENOMIC DNA]</scope>
    <source>
        <strain evidence="2 3">DSM 442</strain>
    </source>
</reference>
<name>V6J1S1_9BACL</name>
<dbReference type="PANTHER" id="PTHR42850">
    <property type="entry name" value="METALLOPHOSPHOESTERASE"/>
    <property type="match status" value="1"/>
</dbReference>
<dbReference type="GO" id="GO:0016791">
    <property type="term" value="F:phosphatase activity"/>
    <property type="evidence" value="ECO:0007669"/>
    <property type="project" value="TreeGrafter"/>
</dbReference>
<dbReference type="PATRIC" id="fig|1395513.3.peg.3244"/>
<accession>V6J1S1</accession>
<evidence type="ECO:0000259" key="1">
    <source>
        <dbReference type="Pfam" id="PF00149"/>
    </source>
</evidence>
<keyword evidence="3" id="KW-1185">Reference proteome</keyword>